<name>A0ABS2QPL9_9BACI</name>
<sequence length="253" mass="28357">MNKYLVSSLTFACVLGLGACNNETETGMEQRYDNRTQPIGYYSNAEERGNARMLDSREGPLTEVIDGDDDRHATTRRMRTINVNDGRYDGPTGTYGYGQPYSQQTEGLYKSNARLGENDRNYHGHLNSTRSLAKTSYYKGYPGDLTEKVASRVEGVQGVENCRAVVDGNRMLVAINPSNTNMNEEELEQHVAKQINSLTNGKYDVQVEVDNGTYNSVRSIDNDLRNGGENGLIRTNINSLFESIDENINRKDR</sequence>
<dbReference type="InterPro" id="IPR019076">
    <property type="entry name" value="Spore_lipoprot_YhcN/YlaJ-like"/>
</dbReference>
<dbReference type="PROSITE" id="PS51257">
    <property type="entry name" value="PROKAR_LIPOPROTEIN"/>
    <property type="match status" value="1"/>
</dbReference>
<evidence type="ECO:0008006" key="3">
    <source>
        <dbReference type="Google" id="ProtNLM"/>
    </source>
</evidence>
<evidence type="ECO:0000313" key="2">
    <source>
        <dbReference type="Proteomes" id="UP000809829"/>
    </source>
</evidence>
<evidence type="ECO:0000313" key="1">
    <source>
        <dbReference type="EMBL" id="MBM7701387.1"/>
    </source>
</evidence>
<dbReference type="Proteomes" id="UP000809829">
    <property type="component" value="Unassembled WGS sequence"/>
</dbReference>
<dbReference type="EMBL" id="JAFBFC010000001">
    <property type="protein sequence ID" value="MBM7701387.1"/>
    <property type="molecule type" value="Genomic_DNA"/>
</dbReference>
<reference evidence="1 2" key="1">
    <citation type="submission" date="2021-01" db="EMBL/GenBank/DDBJ databases">
        <title>Genomic Encyclopedia of Type Strains, Phase IV (KMG-IV): sequencing the most valuable type-strain genomes for metagenomic binning, comparative biology and taxonomic classification.</title>
        <authorList>
            <person name="Goeker M."/>
        </authorList>
    </citation>
    <scope>NUCLEOTIDE SEQUENCE [LARGE SCALE GENOMIC DNA]</scope>
    <source>
        <strain evidence="1 2">DSM 104297</strain>
    </source>
</reference>
<accession>A0ABS2QPL9</accession>
<protein>
    <recommendedName>
        <fullName evidence="3">Spore cortex protein CoxA</fullName>
    </recommendedName>
</protein>
<dbReference type="Pfam" id="PF09580">
    <property type="entry name" value="Spore_YhcN_YlaJ"/>
    <property type="match status" value="1"/>
</dbReference>
<comment type="caution">
    <text evidence="1">The sequence shown here is derived from an EMBL/GenBank/DDBJ whole genome shotgun (WGS) entry which is preliminary data.</text>
</comment>
<gene>
    <name evidence="1" type="ORF">JOC83_000213</name>
</gene>
<dbReference type="RefSeq" id="WP_205182676.1">
    <property type="nucleotide sequence ID" value="NZ_JAFBFC010000001.1"/>
</dbReference>
<keyword evidence="2" id="KW-1185">Reference proteome</keyword>
<proteinExistence type="predicted"/>
<organism evidence="1 2">
    <name type="scientific">Priestia iocasae</name>
    <dbReference type="NCBI Taxonomy" id="2291674"/>
    <lineage>
        <taxon>Bacteria</taxon>
        <taxon>Bacillati</taxon>
        <taxon>Bacillota</taxon>
        <taxon>Bacilli</taxon>
        <taxon>Bacillales</taxon>
        <taxon>Bacillaceae</taxon>
        <taxon>Priestia</taxon>
    </lineage>
</organism>